<dbReference type="Pfam" id="PF13966">
    <property type="entry name" value="zf-RVT"/>
    <property type="match status" value="1"/>
</dbReference>
<dbReference type="Proteomes" id="UP001234989">
    <property type="component" value="Chromosome 9"/>
</dbReference>
<proteinExistence type="predicted"/>
<evidence type="ECO:0000313" key="3">
    <source>
        <dbReference type="Proteomes" id="UP001234989"/>
    </source>
</evidence>
<accession>A0AAF0UEJ9</accession>
<keyword evidence="3" id="KW-1185">Reference proteome</keyword>
<evidence type="ECO:0000259" key="1">
    <source>
        <dbReference type="Pfam" id="PF13966"/>
    </source>
</evidence>
<gene>
    <name evidence="2" type="ORF">MTR67_037917</name>
</gene>
<dbReference type="EMBL" id="CP133620">
    <property type="protein sequence ID" value="WMV44532.1"/>
    <property type="molecule type" value="Genomic_DNA"/>
</dbReference>
<dbReference type="InterPro" id="IPR026960">
    <property type="entry name" value="RVT-Znf"/>
</dbReference>
<feature type="domain" description="Reverse transcriptase zinc-binding" evidence="1">
    <location>
        <begin position="2"/>
        <end position="29"/>
    </location>
</feature>
<reference evidence="2" key="1">
    <citation type="submission" date="2023-08" db="EMBL/GenBank/DDBJ databases">
        <title>A de novo genome assembly of Solanum verrucosum Schlechtendal, a Mexican diploid species geographically isolated from the other diploid A-genome species in potato relatives.</title>
        <authorList>
            <person name="Hosaka K."/>
        </authorList>
    </citation>
    <scope>NUCLEOTIDE SEQUENCE</scope>
    <source>
        <tissue evidence="2">Young leaves</tissue>
    </source>
</reference>
<name>A0AAF0UEJ9_SOLVR</name>
<organism evidence="2 3">
    <name type="scientific">Solanum verrucosum</name>
    <dbReference type="NCBI Taxonomy" id="315347"/>
    <lineage>
        <taxon>Eukaryota</taxon>
        <taxon>Viridiplantae</taxon>
        <taxon>Streptophyta</taxon>
        <taxon>Embryophyta</taxon>
        <taxon>Tracheophyta</taxon>
        <taxon>Spermatophyta</taxon>
        <taxon>Magnoliopsida</taxon>
        <taxon>eudicotyledons</taxon>
        <taxon>Gunneridae</taxon>
        <taxon>Pentapetalae</taxon>
        <taxon>asterids</taxon>
        <taxon>lamiids</taxon>
        <taxon>Solanales</taxon>
        <taxon>Solanaceae</taxon>
        <taxon>Solanoideae</taxon>
        <taxon>Solaneae</taxon>
        <taxon>Solanum</taxon>
    </lineage>
</organism>
<dbReference type="AlphaFoldDB" id="A0AAF0UEJ9"/>
<sequence>MCSRCYICGEEVETVNHLFLQCRITSQLWRIFISLGGFAWAMRNKITHIFCTLGEKQGWELQIKIDGGLTRLVFGGLFGKKEILDVLRAGALIFKRSN</sequence>
<protein>
    <recommendedName>
        <fullName evidence="1">Reverse transcriptase zinc-binding domain-containing protein</fullName>
    </recommendedName>
</protein>
<evidence type="ECO:0000313" key="2">
    <source>
        <dbReference type="EMBL" id="WMV44532.1"/>
    </source>
</evidence>